<feature type="non-terminal residue" evidence="2">
    <location>
        <position position="71"/>
    </location>
</feature>
<comment type="caution">
    <text evidence="2">The sequence shown here is derived from an EMBL/GenBank/DDBJ whole genome shotgun (WGS) entry which is preliminary data.</text>
</comment>
<dbReference type="InterPro" id="IPR005162">
    <property type="entry name" value="Retrotrans_gag_dom"/>
</dbReference>
<dbReference type="AlphaFoldDB" id="A0A8S2TWY8"/>
<dbReference type="Pfam" id="PF03732">
    <property type="entry name" value="Retrotrans_gag"/>
    <property type="match status" value="1"/>
</dbReference>
<feature type="non-terminal residue" evidence="2">
    <location>
        <position position="1"/>
    </location>
</feature>
<evidence type="ECO:0000313" key="2">
    <source>
        <dbReference type="EMBL" id="CAF4311885.1"/>
    </source>
</evidence>
<proteinExistence type="predicted"/>
<protein>
    <recommendedName>
        <fullName evidence="1">Retrotransposon gag domain-containing protein</fullName>
    </recommendedName>
</protein>
<organism evidence="2 3">
    <name type="scientific">Rotaria magnacalcarata</name>
    <dbReference type="NCBI Taxonomy" id="392030"/>
    <lineage>
        <taxon>Eukaryota</taxon>
        <taxon>Metazoa</taxon>
        <taxon>Spiralia</taxon>
        <taxon>Gnathifera</taxon>
        <taxon>Rotifera</taxon>
        <taxon>Eurotatoria</taxon>
        <taxon>Bdelloidea</taxon>
        <taxon>Philodinida</taxon>
        <taxon>Philodinidae</taxon>
        <taxon>Rotaria</taxon>
    </lineage>
</organism>
<gene>
    <name evidence="2" type="ORF">BYL167_LOCUS27920</name>
</gene>
<dbReference type="Proteomes" id="UP000681967">
    <property type="component" value="Unassembled WGS sequence"/>
</dbReference>
<dbReference type="EMBL" id="CAJOBH010037724">
    <property type="protein sequence ID" value="CAF4311885.1"/>
    <property type="molecule type" value="Genomic_DNA"/>
</dbReference>
<name>A0A8S2TWY8_9BILA</name>
<feature type="domain" description="Retrotransposon gag" evidence="1">
    <location>
        <begin position="2"/>
        <end position="61"/>
    </location>
</feature>
<reference evidence="2" key="1">
    <citation type="submission" date="2021-02" db="EMBL/GenBank/DDBJ databases">
        <authorList>
            <person name="Nowell W R."/>
        </authorList>
    </citation>
    <scope>NUCLEOTIDE SEQUENCE</scope>
</reference>
<sequence length="71" mass="9034">MQRSSDRVHTWEEFRIRFYERYRTQARIQHFRTELRLLFQGDNENPLDYFERLKTLMIEIDPECTDQWLKH</sequence>
<evidence type="ECO:0000259" key="1">
    <source>
        <dbReference type="Pfam" id="PF03732"/>
    </source>
</evidence>
<accession>A0A8S2TWY8</accession>
<evidence type="ECO:0000313" key="3">
    <source>
        <dbReference type="Proteomes" id="UP000681967"/>
    </source>
</evidence>